<evidence type="ECO:0000313" key="2">
    <source>
        <dbReference type="Proteomes" id="UP000199051"/>
    </source>
</evidence>
<accession>A0A1H9WTN8</accession>
<dbReference type="RefSeq" id="WP_092783509.1">
    <property type="nucleotide sequence ID" value="NZ_FOGI01000011.1"/>
</dbReference>
<evidence type="ECO:0000313" key="1">
    <source>
        <dbReference type="EMBL" id="SES37161.1"/>
    </source>
</evidence>
<dbReference type="EMBL" id="FOGI01000011">
    <property type="protein sequence ID" value="SES37161.1"/>
    <property type="molecule type" value="Genomic_DNA"/>
</dbReference>
<organism evidence="1 2">
    <name type="scientific">Actinokineospora terrae</name>
    <dbReference type="NCBI Taxonomy" id="155974"/>
    <lineage>
        <taxon>Bacteria</taxon>
        <taxon>Bacillati</taxon>
        <taxon>Actinomycetota</taxon>
        <taxon>Actinomycetes</taxon>
        <taxon>Pseudonocardiales</taxon>
        <taxon>Pseudonocardiaceae</taxon>
        <taxon>Actinokineospora</taxon>
    </lineage>
</organism>
<sequence>MGADARLREALVTGPFSLALRLALRASGLSLDRVQHRLAEREVPVSKTALSNWQSGRTQPERPDSLRALAVLEEILVLPDRALSSLLGPPRPRGRWLTRAPDDMRADQAWARPDGLLRTLDSLGTTLAAVDRMSKVSLQVICVVGADRLLCRVEHVVVLRAEQAGVDRYTVAYRSDLGEPEITATVGCRQGRRRGDAETGFTTFELLLDRGLAAGELVSLGYTIAPGSPELYHSQRIGAATRVYGAMVQFDAAALPVRVYRRFQSSVGETGCAETDLQLGATATAQHVEADPPPGIHRLGWDWD</sequence>
<dbReference type="AlphaFoldDB" id="A0A1H9WTN8"/>
<protein>
    <submittedName>
        <fullName evidence="1">Uncharacterized protein</fullName>
    </submittedName>
</protein>
<dbReference type="STRING" id="155974.SAMN04487818_111191"/>
<dbReference type="Proteomes" id="UP000199051">
    <property type="component" value="Unassembled WGS sequence"/>
</dbReference>
<proteinExistence type="predicted"/>
<reference evidence="2" key="1">
    <citation type="submission" date="2016-10" db="EMBL/GenBank/DDBJ databases">
        <authorList>
            <person name="Varghese N."/>
            <person name="Submissions S."/>
        </authorList>
    </citation>
    <scope>NUCLEOTIDE SEQUENCE [LARGE SCALE GENOMIC DNA]</scope>
    <source>
        <strain evidence="2">DSM 44260</strain>
    </source>
</reference>
<gene>
    <name evidence="1" type="ORF">SAMN04487818_111191</name>
</gene>
<name>A0A1H9WTN8_9PSEU</name>
<keyword evidence="2" id="KW-1185">Reference proteome</keyword>